<dbReference type="Gene3D" id="2.70.98.30">
    <property type="entry name" value="Golgi alpha-mannosidase II, domain 4"/>
    <property type="match status" value="1"/>
</dbReference>
<evidence type="ECO:0000259" key="20">
    <source>
        <dbReference type="SMART" id="SM00872"/>
    </source>
</evidence>
<dbReference type="SMART" id="SM00872">
    <property type="entry name" value="Alpha-mann_mid"/>
    <property type="match status" value="1"/>
</dbReference>
<keyword evidence="13" id="KW-1015">Disulfide bond</keyword>
<dbReference type="InterPro" id="IPR028995">
    <property type="entry name" value="Glyco_hydro_57/38_cen_sf"/>
</dbReference>
<evidence type="ECO:0000256" key="4">
    <source>
        <dbReference type="ARBA" id="ARBA00011748"/>
    </source>
</evidence>
<comment type="cofactor">
    <cofactor evidence="17">
        <name>Zn(2+)</name>
        <dbReference type="ChEBI" id="CHEBI:29105"/>
    </cofactor>
    <text evidence="17">Binds 1 zinc ion per subunit.</text>
</comment>
<dbReference type="AlphaFoldDB" id="A0A2I9LNR4"/>
<dbReference type="Gene3D" id="3.20.110.10">
    <property type="entry name" value="Glycoside hydrolase 38, N terminal domain"/>
    <property type="match status" value="1"/>
</dbReference>
<evidence type="ECO:0000256" key="1">
    <source>
        <dbReference type="ARBA" id="ARBA00004323"/>
    </source>
</evidence>
<evidence type="ECO:0000256" key="8">
    <source>
        <dbReference type="ARBA" id="ARBA00022833"/>
    </source>
</evidence>
<evidence type="ECO:0000256" key="12">
    <source>
        <dbReference type="ARBA" id="ARBA00023136"/>
    </source>
</evidence>
<evidence type="ECO:0000256" key="10">
    <source>
        <dbReference type="ARBA" id="ARBA00022989"/>
    </source>
</evidence>
<dbReference type="InterPro" id="IPR027291">
    <property type="entry name" value="Glyco_hydro_38_N_sf"/>
</dbReference>
<dbReference type="GO" id="GO:0004572">
    <property type="term" value="F:mannosyl-oligosaccharide 1,3-1,6-alpha-mannosidase activity"/>
    <property type="evidence" value="ECO:0007669"/>
    <property type="project" value="UniProtKB-EC"/>
</dbReference>
<dbReference type="SUPFAM" id="SSF74650">
    <property type="entry name" value="Galactose mutarotase-like"/>
    <property type="match status" value="1"/>
</dbReference>
<dbReference type="SUPFAM" id="SSF88688">
    <property type="entry name" value="Families 57/38 glycoside transferase middle domain"/>
    <property type="match status" value="1"/>
</dbReference>
<keyword evidence="6 17" id="KW-0479">Metal-binding</keyword>
<comment type="subunit">
    <text evidence="4">Homodimer; disulfide-linked.</text>
</comment>
<keyword evidence="9" id="KW-0735">Signal-anchor</keyword>
<dbReference type="EMBL" id="GFWZ01000034">
    <property type="protein sequence ID" value="MBW20024.1"/>
    <property type="molecule type" value="Transcribed_RNA"/>
</dbReference>
<keyword evidence="10 19" id="KW-1133">Transmembrane helix</keyword>
<evidence type="ECO:0000256" key="5">
    <source>
        <dbReference type="ARBA" id="ARBA00022692"/>
    </source>
</evidence>
<evidence type="ECO:0000256" key="7">
    <source>
        <dbReference type="ARBA" id="ARBA00022801"/>
    </source>
</evidence>
<evidence type="ECO:0000256" key="17">
    <source>
        <dbReference type="RuleBase" id="RU361199"/>
    </source>
</evidence>
<dbReference type="FunFam" id="2.70.98.30:FF:000002">
    <property type="entry name" value="Alpha-mannosidase"/>
    <property type="match status" value="1"/>
</dbReference>
<keyword evidence="7 17" id="KW-0378">Hydrolase</keyword>
<dbReference type="SUPFAM" id="SSF88713">
    <property type="entry name" value="Glycoside hydrolase/deacetylase"/>
    <property type="match status" value="1"/>
</dbReference>
<keyword evidence="12 19" id="KW-0472">Membrane</keyword>
<dbReference type="FunFam" id="1.20.1270.50:FF:000001">
    <property type="entry name" value="Alpha-mannosidase"/>
    <property type="match status" value="1"/>
</dbReference>
<evidence type="ECO:0000256" key="16">
    <source>
        <dbReference type="ARBA" id="ARBA00093232"/>
    </source>
</evidence>
<dbReference type="InterPro" id="IPR013780">
    <property type="entry name" value="Glyco_hydro_b"/>
</dbReference>
<dbReference type="InterPro" id="IPR050843">
    <property type="entry name" value="Glycosyl_Hydrlase_38"/>
</dbReference>
<keyword evidence="14 17" id="KW-0326">Glycosidase</keyword>
<evidence type="ECO:0000256" key="3">
    <source>
        <dbReference type="ARBA" id="ARBA00009792"/>
    </source>
</evidence>
<reference evidence="21" key="1">
    <citation type="journal article" date="2017" name="Toxicon">
        <title>Venom-gland transcriptomics and venom proteomics of the Hentz striped scorpion (Centruroides hentzi; Buthidae) reveal high toxin diversity in a harmless member of a lethal family.</title>
        <authorList>
            <person name="Ward M.J."/>
            <person name="Ellsworth S.A."/>
            <person name="Rokyta D.R."/>
        </authorList>
    </citation>
    <scope>NUCLEOTIDE SEQUENCE</scope>
    <source>
        <tissue evidence="21">Venom gland</tissue>
    </source>
</reference>
<dbReference type="PANTHER" id="PTHR11607:SF3">
    <property type="entry name" value="LYSOSOMAL ALPHA-MANNOSIDASE"/>
    <property type="match status" value="1"/>
</dbReference>
<comment type="similarity">
    <text evidence="3 17">Belongs to the glycosyl hydrolase 38 family.</text>
</comment>
<comment type="catalytic activity">
    <reaction evidence="16">
        <text>N(4)-{beta-D-GlcNAc-(1-&gt;2)-alpha-D-Man-(1-&gt;3)-[alpha-D-Man-(1-&gt;3)-[alpha-D-Man-(1-&gt;6)]-alpha-D-Man-(1-&gt;6)]-beta-D-Man-(1-&gt;4)-beta-D-GlcNAc-(1-&gt;4)-beta-D-GlcNAc}-L-asparaginyl-[protein] + 2 H2O = 2 alpha-D-mannopyranose + an N(4)-{beta-D-GlcNAc-(1-&gt;2)-alpha-D-Man-(1-&gt;3)-[alpha-D-Man-(1-&gt;6)]-beta-D-Man-(1-&gt;4)-beta-D-GlcNAc-(1-&gt;4)-beta-D-GlcNAc}-L-asparaginyl-[protein]</text>
        <dbReference type="Rhea" id="RHEA:56052"/>
        <dbReference type="Rhea" id="RHEA-COMP:14368"/>
        <dbReference type="Rhea" id="RHEA-COMP:14369"/>
        <dbReference type="ChEBI" id="CHEBI:15377"/>
        <dbReference type="ChEBI" id="CHEBI:28729"/>
        <dbReference type="ChEBI" id="CHEBI:60615"/>
        <dbReference type="ChEBI" id="CHEBI:60625"/>
        <dbReference type="EC" id="3.2.1.114"/>
    </reaction>
</comment>
<dbReference type="Pfam" id="PF07748">
    <property type="entry name" value="Glyco_hydro_38C"/>
    <property type="match status" value="1"/>
</dbReference>
<evidence type="ECO:0000313" key="21">
    <source>
        <dbReference type="EMBL" id="MBW20024.1"/>
    </source>
</evidence>
<dbReference type="InterPro" id="IPR011682">
    <property type="entry name" value="Glyco_hydro_38_C"/>
</dbReference>
<organism evidence="21">
    <name type="scientific">Centruroides hentzi</name>
    <dbReference type="NCBI Taxonomy" id="88313"/>
    <lineage>
        <taxon>Eukaryota</taxon>
        <taxon>Metazoa</taxon>
        <taxon>Ecdysozoa</taxon>
        <taxon>Arthropoda</taxon>
        <taxon>Chelicerata</taxon>
        <taxon>Arachnida</taxon>
        <taxon>Scorpiones</taxon>
        <taxon>Buthida</taxon>
        <taxon>Buthoidea</taxon>
        <taxon>Buthidae</taxon>
        <taxon>Centruroides</taxon>
    </lineage>
</organism>
<dbReference type="Pfam" id="PF01074">
    <property type="entry name" value="Glyco_hydro_38N"/>
    <property type="match status" value="1"/>
</dbReference>
<accession>A0A2I9LNR4</accession>
<dbReference type="InterPro" id="IPR015341">
    <property type="entry name" value="Glyco_hydro_38_cen"/>
</dbReference>
<dbReference type="PANTHER" id="PTHR11607">
    <property type="entry name" value="ALPHA-MANNOSIDASE"/>
    <property type="match status" value="1"/>
</dbReference>
<dbReference type="FunFam" id="2.60.40.1180:FF:000019">
    <property type="entry name" value="Alpha-mannosidase 2"/>
    <property type="match status" value="1"/>
</dbReference>
<dbReference type="GO" id="GO:0000139">
    <property type="term" value="C:Golgi membrane"/>
    <property type="evidence" value="ECO:0007669"/>
    <property type="project" value="UniProtKB-SubCell"/>
</dbReference>
<dbReference type="FunFam" id="3.20.110.10:FF:000003">
    <property type="entry name" value="Alpha-mannosidase"/>
    <property type="match status" value="1"/>
</dbReference>
<evidence type="ECO:0000256" key="19">
    <source>
        <dbReference type="SAM" id="Phobius"/>
    </source>
</evidence>
<name>A0A2I9LNR4_9SCOR</name>
<feature type="domain" description="Glycoside hydrolase family 38 central" evidence="20">
    <location>
        <begin position="511"/>
        <end position="598"/>
    </location>
</feature>
<feature type="coiled-coil region" evidence="18">
    <location>
        <begin position="51"/>
        <end position="85"/>
    </location>
</feature>
<dbReference type="EC" id="3.2.1.-" evidence="17"/>
<evidence type="ECO:0000256" key="9">
    <source>
        <dbReference type="ARBA" id="ARBA00022968"/>
    </source>
</evidence>
<comment type="subcellular location">
    <subcellularLocation>
        <location evidence="1">Golgi apparatus membrane</location>
        <topology evidence="1">Single-pass type II membrane protein</topology>
    </subcellularLocation>
</comment>
<dbReference type="GO" id="GO:0006491">
    <property type="term" value="P:N-glycan processing"/>
    <property type="evidence" value="ECO:0007669"/>
    <property type="project" value="TreeGrafter"/>
</dbReference>
<protein>
    <recommendedName>
        <fullName evidence="17">Alpha-mannosidase</fullName>
        <ecNumber evidence="17">3.2.1.-</ecNumber>
    </recommendedName>
</protein>
<dbReference type="Pfam" id="PF09261">
    <property type="entry name" value="Alpha-mann_mid"/>
    <property type="match status" value="1"/>
</dbReference>
<evidence type="ECO:0000256" key="2">
    <source>
        <dbReference type="ARBA" id="ARBA00004922"/>
    </source>
</evidence>
<dbReference type="InterPro" id="IPR011013">
    <property type="entry name" value="Gal_mutarotase_sf_dom"/>
</dbReference>
<evidence type="ECO:0000256" key="18">
    <source>
        <dbReference type="SAM" id="Coils"/>
    </source>
</evidence>
<dbReference type="Gene3D" id="1.20.1270.50">
    <property type="entry name" value="Glycoside hydrolase family 38, central domain"/>
    <property type="match status" value="1"/>
</dbReference>
<dbReference type="InterPro" id="IPR000602">
    <property type="entry name" value="Glyco_hydro_38_N"/>
</dbReference>
<comment type="function">
    <text evidence="15">Catalyzes the first committed step in the biosynthesis of complex N-glycans. It controls conversion of high mannose to complex N-glycans; the final hydrolytic step in the N-glycan maturation pathway.</text>
</comment>
<keyword evidence="5 19" id="KW-0812">Transmembrane</keyword>
<evidence type="ECO:0000256" key="15">
    <source>
        <dbReference type="ARBA" id="ARBA00059516"/>
    </source>
</evidence>
<evidence type="ECO:0000256" key="11">
    <source>
        <dbReference type="ARBA" id="ARBA00023034"/>
    </source>
</evidence>
<dbReference type="Gene3D" id="2.60.40.1180">
    <property type="entry name" value="Golgi alpha-mannosidase II"/>
    <property type="match status" value="1"/>
</dbReference>
<evidence type="ECO:0000256" key="6">
    <source>
        <dbReference type="ARBA" id="ARBA00022723"/>
    </source>
</evidence>
<dbReference type="GO" id="GO:0006013">
    <property type="term" value="P:mannose metabolic process"/>
    <property type="evidence" value="ECO:0007669"/>
    <property type="project" value="InterPro"/>
</dbReference>
<sequence>MIRFRLGPSVFQFRTASLVVALCLFIVVLLIYSSTRDMPNFSPKGTLSDHKLRTKNEFMMIEQRLQRLEEELQKNRDMLGKVKDAVREMLKGTTGDSSQKSNFYLNISHFLNNSQTSVTLSPFDCGICKEPAAKADIQMSNVYKKLKFDNPDGGAWKQGWDVQYNASKWTQKKKLKVFVVPHSHNDPGWLKTFEKYFLDQTRHILNNMVAKLREDSRRRFIWAEVSFFALWWETIDNNAKQLVKRYISEGQLEIVTGGWVMSDEASTHYYAIIDQLVEGHQWLEQHLDYRPQNGWAIDPFGLSSTMAYILRRTALENMVIQRVHYSVKKYLAQQHSLEFLWRQGWDLNHTTDILCHMMPFYSYDVPHSCGPNPKVCCQFDFKRLPGNKVNCPWKIPPVPITDKNVLDRSWLLLDQYRKKSELYNTSVVLIPLGDDFRFDKSTEWDSQFRNYQKLFDYMNGREDWNVQAQFGTLDDYFAAVREETGLSVKNQPNGLPSLIGDFFTYADRDDHYWSGYFTSRPFYKNMDRSLEAYLRGAEILFSLLWSKTPKDEEEQISHLENDVKNLIEARRTLGLFQHHDGITGTSKDFVVVDYANRMYNSLQVLQKTISKLSQQLLIFGSNKLPIDANTIFLEMDTKKSQYNTIPEKINIKLNSEQNVRTLILYNSLTHTRKELISCHVSASAVEVRDFLGNVVPSQINPVFLGSAIIEEEYELVFLAEIPALGLVTYTLHFMEDKDVEKTVVVLYNFDSAPESRKFSIQSLTPPQEFMISSSTITAVFSGADGMLRRIVLKEGISIDARIQFLLYGTRPKGKDRSGAYLFLPDAAAQNLKYSCPKIRILKGPLVSEVTVFLPEVEHRIRVKNTAGLDSAGLDIYNIVDVTREVNKELIMRFYTNITNNNQEFFTDLNGFQITKRQTFDKLPIQANVYPMTTMSYLQDNSTRFTLLTGQSLGVAALKPGWLEAFLDRRLNQDDNRGLQQGVTDNRRTPSKFRILVERPAYNMPQLRPEANSYPSLLSLHASLSLLHPVFIMVRQWAKTGNEVLLRPSYSPVGTPLPCDMHLLNLRMLVNGSALPTNATALFLHRMGFDCSYKMWGTSCSLKNGTINISDTFPNYFGPQVEETSLSLMYSWSKFSKDSNIQLPPMEIVVLKLNRS</sequence>
<dbReference type="GO" id="GO:0046872">
    <property type="term" value="F:metal ion binding"/>
    <property type="evidence" value="ECO:0007669"/>
    <property type="project" value="UniProtKB-KW"/>
</dbReference>
<dbReference type="CDD" id="cd10809">
    <property type="entry name" value="GH38N_AMII_GMII_SfManIII_like"/>
    <property type="match status" value="1"/>
</dbReference>
<keyword evidence="11" id="KW-0333">Golgi apparatus</keyword>
<keyword evidence="18" id="KW-0175">Coiled coil</keyword>
<dbReference type="InterPro" id="IPR011330">
    <property type="entry name" value="Glyco_hydro/deAcase_b/a-brl"/>
</dbReference>
<comment type="pathway">
    <text evidence="2">Protein modification; protein glycosylation.</text>
</comment>
<evidence type="ECO:0000256" key="13">
    <source>
        <dbReference type="ARBA" id="ARBA00023157"/>
    </source>
</evidence>
<proteinExistence type="inferred from homology"/>
<feature type="transmembrane region" description="Helical" evidence="19">
    <location>
        <begin position="12"/>
        <end position="32"/>
    </location>
</feature>
<evidence type="ECO:0000256" key="14">
    <source>
        <dbReference type="ARBA" id="ARBA00023295"/>
    </source>
</evidence>
<dbReference type="InterPro" id="IPR037094">
    <property type="entry name" value="Glyco_hydro_38_cen_sf"/>
</dbReference>
<dbReference type="GO" id="GO:0030246">
    <property type="term" value="F:carbohydrate binding"/>
    <property type="evidence" value="ECO:0007669"/>
    <property type="project" value="InterPro"/>
</dbReference>
<keyword evidence="8 17" id="KW-0862">Zinc</keyword>